<dbReference type="AlphaFoldDB" id="A0A1Y1VRK1"/>
<name>A0A1Y1VRK1_9FUNG</name>
<evidence type="ECO:0000256" key="1">
    <source>
        <dbReference type="SAM" id="Phobius"/>
    </source>
</evidence>
<gene>
    <name evidence="2" type="ORF">DL89DRAFT_96133</name>
</gene>
<dbReference type="Proteomes" id="UP000193922">
    <property type="component" value="Unassembled WGS sequence"/>
</dbReference>
<keyword evidence="1" id="KW-0472">Membrane</keyword>
<organism evidence="2 3">
    <name type="scientific">Linderina pennispora</name>
    <dbReference type="NCBI Taxonomy" id="61395"/>
    <lineage>
        <taxon>Eukaryota</taxon>
        <taxon>Fungi</taxon>
        <taxon>Fungi incertae sedis</taxon>
        <taxon>Zoopagomycota</taxon>
        <taxon>Kickxellomycotina</taxon>
        <taxon>Kickxellomycetes</taxon>
        <taxon>Kickxellales</taxon>
        <taxon>Kickxellaceae</taxon>
        <taxon>Linderina</taxon>
    </lineage>
</organism>
<dbReference type="RefSeq" id="XP_040738929.1">
    <property type="nucleotide sequence ID" value="XM_040892295.1"/>
</dbReference>
<dbReference type="GeneID" id="63808943"/>
<keyword evidence="3" id="KW-1185">Reference proteome</keyword>
<sequence length="68" mass="7731">MIFPCRLLPVAGVTRLFPMLFSLLVIYSQPFSSKESMLVIHMIEESVKTAQNLPVQYLQPQGSMDFVL</sequence>
<accession>A0A1Y1VRK1</accession>
<reference evidence="2 3" key="1">
    <citation type="submission" date="2016-07" db="EMBL/GenBank/DDBJ databases">
        <title>Pervasive Adenine N6-methylation of Active Genes in Fungi.</title>
        <authorList>
            <consortium name="DOE Joint Genome Institute"/>
            <person name="Mondo S.J."/>
            <person name="Dannebaum R.O."/>
            <person name="Kuo R.C."/>
            <person name="Labutti K."/>
            <person name="Haridas S."/>
            <person name="Kuo A."/>
            <person name="Salamov A."/>
            <person name="Ahrendt S.R."/>
            <person name="Lipzen A."/>
            <person name="Sullivan W."/>
            <person name="Andreopoulos W.B."/>
            <person name="Clum A."/>
            <person name="Lindquist E."/>
            <person name="Daum C."/>
            <person name="Ramamoorthy G.K."/>
            <person name="Gryganskyi A."/>
            <person name="Culley D."/>
            <person name="Magnuson J.K."/>
            <person name="James T.Y."/>
            <person name="O'Malley M.A."/>
            <person name="Stajich J.E."/>
            <person name="Spatafora J.W."/>
            <person name="Visel A."/>
            <person name="Grigoriev I.V."/>
        </authorList>
    </citation>
    <scope>NUCLEOTIDE SEQUENCE [LARGE SCALE GENOMIC DNA]</scope>
    <source>
        <strain evidence="2 3">ATCC 12442</strain>
    </source>
</reference>
<keyword evidence="1" id="KW-0812">Transmembrane</keyword>
<protein>
    <submittedName>
        <fullName evidence="2">Uncharacterized protein</fullName>
    </submittedName>
</protein>
<comment type="caution">
    <text evidence="2">The sequence shown here is derived from an EMBL/GenBank/DDBJ whole genome shotgun (WGS) entry which is preliminary data.</text>
</comment>
<dbReference type="EMBL" id="MCFD01000210">
    <property type="protein sequence ID" value="ORX63394.1"/>
    <property type="molecule type" value="Genomic_DNA"/>
</dbReference>
<feature type="transmembrane region" description="Helical" evidence="1">
    <location>
        <begin position="6"/>
        <end position="27"/>
    </location>
</feature>
<keyword evidence="1" id="KW-1133">Transmembrane helix</keyword>
<proteinExistence type="predicted"/>
<evidence type="ECO:0000313" key="3">
    <source>
        <dbReference type="Proteomes" id="UP000193922"/>
    </source>
</evidence>
<evidence type="ECO:0000313" key="2">
    <source>
        <dbReference type="EMBL" id="ORX63394.1"/>
    </source>
</evidence>